<dbReference type="RefSeq" id="WP_186946438.1">
    <property type="nucleotide sequence ID" value="NZ_JACOGF010000003.1"/>
</dbReference>
<evidence type="ECO:0000256" key="6">
    <source>
        <dbReference type="ARBA" id="ARBA00023002"/>
    </source>
</evidence>
<accession>A0ABR6ZMR3</accession>
<comment type="similarity">
    <text evidence="3">Belongs to the [NiFe]/[NiFeSe] hydrogenase large subunit family.</text>
</comment>
<dbReference type="PROSITE" id="PS00508">
    <property type="entry name" value="NI_HGENASE_L_2"/>
    <property type="match status" value="1"/>
</dbReference>
<dbReference type="InterPro" id="IPR029014">
    <property type="entry name" value="NiFe-Hase_large"/>
</dbReference>
<comment type="cofactor">
    <cofactor evidence="1">
        <name>Ni(2+)</name>
        <dbReference type="ChEBI" id="CHEBI:49786"/>
    </cofactor>
</comment>
<protein>
    <submittedName>
        <fullName evidence="7">Nickel-dependent hydrogenase large subunit</fullName>
    </submittedName>
</protein>
<sequence length="613" mass="67636">MDLDSEQQTQRTDTVSVTAENGIDADLMRLIRQKNKASMTAKVDPLSRLEGALAVHCRVDLESRTVLNSASMATLFKGYESLLPGRALKQVGMVSATASGICGGVHATASALCLEMALGLKPPPLGIVLRNLLLSCQYLNDNCMHLFVLAGPDYSQQVIEQSNPEIWVKACQSHCRHQQLHGYQHVSDILHDLNKGGALYREALHMVALARQAYTVLGGKYPHSESIIPGGVSIHVDAGKMADFSRILQPFASYSRKTAAVWDEVFDFMLDANPLYEDIGRSVASMLDFGQWDHPDHYDGSYAHCDAWGEKRWSTPAVMIRGELLCTRLSLLNAGMEEFLDYSFQQRSQDEQDLIKADPLGNPVSAYHPWNKRTQNPKSLNPQAYSWGSSLSWRGHNFEVGAYARLYLTAAARKIPDNPFVAATGRSLEFCLPVSGGTGLAMQWRIPPVWNAFERNRARAYSLAFNFSVTQENIAIAGQLIRKGETLTHVALDNNKPGVQLGVGLWGASRGFLAHWAVIREHVIDNYQIAIPSRINVGTCTPGHEPGPLEMALQNTPIIESSFSNASDFSGIDIQRTIQSFDPCMSCTAHVLIDKTEEVLVREIDTHFPAVSV</sequence>
<comment type="caution">
    <text evidence="7">The sequence shown here is derived from an EMBL/GenBank/DDBJ whole genome shotgun (WGS) entry which is preliminary data.</text>
</comment>
<dbReference type="Proteomes" id="UP000650424">
    <property type="component" value="Unassembled WGS sequence"/>
</dbReference>
<reference evidence="7 8" key="1">
    <citation type="submission" date="2020-08" db="EMBL/GenBank/DDBJ databases">
        <title>Novel species isolated from subtropical streams in China.</title>
        <authorList>
            <person name="Lu H."/>
        </authorList>
    </citation>
    <scope>NUCLEOTIDE SEQUENCE [LARGE SCALE GENOMIC DNA]</scope>
    <source>
        <strain evidence="7 8">CY18W</strain>
    </source>
</reference>
<dbReference type="InterPro" id="IPR050867">
    <property type="entry name" value="NiFe/NiFeSe_hydrgnase_LSU"/>
</dbReference>
<evidence type="ECO:0000256" key="3">
    <source>
        <dbReference type="ARBA" id="ARBA00009292"/>
    </source>
</evidence>
<gene>
    <name evidence="7" type="ORF">H8L32_06865</name>
</gene>
<dbReference type="Pfam" id="PF00374">
    <property type="entry name" value="NiFeSe_Hases"/>
    <property type="match status" value="2"/>
</dbReference>
<keyword evidence="5" id="KW-0479">Metal-binding</keyword>
<keyword evidence="6" id="KW-0560">Oxidoreductase</keyword>
<proteinExistence type="inferred from homology"/>
<keyword evidence="8" id="KW-1185">Reference proteome</keyword>
<dbReference type="Gene3D" id="1.10.645.10">
    <property type="entry name" value="Cytochrome-c3 Hydrogenase, chain B"/>
    <property type="match status" value="1"/>
</dbReference>
<keyword evidence="4" id="KW-0533">Nickel</keyword>
<name>A0ABR6ZMR3_9BURK</name>
<dbReference type="SUPFAM" id="SSF56762">
    <property type="entry name" value="HydB/Nqo4-like"/>
    <property type="match status" value="1"/>
</dbReference>
<comment type="subcellular location">
    <subcellularLocation>
        <location evidence="2">Cell envelope</location>
    </subcellularLocation>
</comment>
<evidence type="ECO:0000313" key="8">
    <source>
        <dbReference type="Proteomes" id="UP000650424"/>
    </source>
</evidence>
<evidence type="ECO:0000313" key="7">
    <source>
        <dbReference type="EMBL" id="MBC3917191.1"/>
    </source>
</evidence>
<dbReference type="PANTHER" id="PTHR42958">
    <property type="entry name" value="HYDROGENASE-2 LARGE CHAIN"/>
    <property type="match status" value="1"/>
</dbReference>
<dbReference type="EMBL" id="JACOGF010000003">
    <property type="protein sequence ID" value="MBC3917191.1"/>
    <property type="molecule type" value="Genomic_DNA"/>
</dbReference>
<evidence type="ECO:0000256" key="2">
    <source>
        <dbReference type="ARBA" id="ARBA00004196"/>
    </source>
</evidence>
<evidence type="ECO:0000256" key="4">
    <source>
        <dbReference type="ARBA" id="ARBA00022596"/>
    </source>
</evidence>
<dbReference type="PANTHER" id="PTHR42958:SF4">
    <property type="entry name" value="HYDROGENASE EXPRESSION_FORMATION PROTEIN HUPK"/>
    <property type="match status" value="1"/>
</dbReference>
<dbReference type="InterPro" id="IPR018194">
    <property type="entry name" value="Ni-dep_hyd_lsu_Ni_BS"/>
</dbReference>
<dbReference type="InterPro" id="IPR001501">
    <property type="entry name" value="Ni-dep_hyd_lsu"/>
</dbReference>
<evidence type="ECO:0000256" key="5">
    <source>
        <dbReference type="ARBA" id="ARBA00022723"/>
    </source>
</evidence>
<evidence type="ECO:0000256" key="1">
    <source>
        <dbReference type="ARBA" id="ARBA00001967"/>
    </source>
</evidence>
<organism evidence="7 8">
    <name type="scientific">Undibacterium hunanense</name>
    <dbReference type="NCBI Taxonomy" id="2762292"/>
    <lineage>
        <taxon>Bacteria</taxon>
        <taxon>Pseudomonadati</taxon>
        <taxon>Pseudomonadota</taxon>
        <taxon>Betaproteobacteria</taxon>
        <taxon>Burkholderiales</taxon>
        <taxon>Oxalobacteraceae</taxon>
        <taxon>Undibacterium</taxon>
    </lineage>
</organism>